<evidence type="ECO:0000259" key="13">
    <source>
        <dbReference type="PROSITE" id="PS50885"/>
    </source>
</evidence>
<evidence type="ECO:0000256" key="12">
    <source>
        <dbReference type="SAM" id="Phobius"/>
    </source>
</evidence>
<dbReference type="SMART" id="SM00304">
    <property type="entry name" value="HAMP"/>
    <property type="match status" value="1"/>
</dbReference>
<accession>A0A0A6PES9</accession>
<comment type="caution">
    <text evidence="14">The sequence shown here is derived from an EMBL/GenBank/DDBJ whole genome shotgun (WGS) entry which is preliminary data.</text>
</comment>
<keyword evidence="10" id="KW-0902">Two-component regulatory system</keyword>
<dbReference type="Pfam" id="PF00672">
    <property type="entry name" value="HAMP"/>
    <property type="match status" value="1"/>
</dbReference>
<evidence type="ECO:0000256" key="4">
    <source>
        <dbReference type="ARBA" id="ARBA00022475"/>
    </source>
</evidence>
<proteinExistence type="predicted"/>
<protein>
    <recommendedName>
        <fullName evidence="3">histidine kinase</fullName>
        <ecNumber evidence="3">2.7.13.3</ecNumber>
    </recommendedName>
</protein>
<keyword evidence="4" id="KW-1003">Cell membrane</keyword>
<dbReference type="Gene3D" id="6.10.340.10">
    <property type="match status" value="1"/>
</dbReference>
<evidence type="ECO:0000256" key="8">
    <source>
        <dbReference type="ARBA" id="ARBA00022777"/>
    </source>
</evidence>
<evidence type="ECO:0000256" key="7">
    <source>
        <dbReference type="ARBA" id="ARBA00022741"/>
    </source>
</evidence>
<evidence type="ECO:0000256" key="6">
    <source>
        <dbReference type="ARBA" id="ARBA00022679"/>
    </source>
</evidence>
<dbReference type="GO" id="GO:0000155">
    <property type="term" value="F:phosphorelay sensor kinase activity"/>
    <property type="evidence" value="ECO:0007669"/>
    <property type="project" value="TreeGrafter"/>
</dbReference>
<dbReference type="GO" id="GO:0005886">
    <property type="term" value="C:plasma membrane"/>
    <property type="evidence" value="ECO:0007669"/>
    <property type="project" value="UniProtKB-SubCell"/>
</dbReference>
<evidence type="ECO:0000256" key="3">
    <source>
        <dbReference type="ARBA" id="ARBA00012438"/>
    </source>
</evidence>
<feature type="domain" description="HAMP" evidence="13">
    <location>
        <begin position="70"/>
        <end position="122"/>
    </location>
</feature>
<gene>
    <name evidence="14" type="ORF">PN36_07380</name>
</gene>
<evidence type="ECO:0000256" key="10">
    <source>
        <dbReference type="ARBA" id="ARBA00023012"/>
    </source>
</evidence>
<keyword evidence="15" id="KW-1185">Reference proteome</keyword>
<dbReference type="AlphaFoldDB" id="A0A0A6PES9"/>
<feature type="transmembrane region" description="Helical" evidence="12">
    <location>
        <begin position="45"/>
        <end position="64"/>
    </location>
</feature>
<dbReference type="InterPro" id="IPR003660">
    <property type="entry name" value="HAMP_dom"/>
</dbReference>
<sequence>MEYPVDAETWFDAATKAINTGRAISNVAGKQANIFMSEMESATKIHKTITWMILVFVLLNFYFFTQWSKNNILLPIQKLTNMTQKIATGDFSHRVAIKSENEIAKLGCSFNKMTDDLQSSTHQIIEAKDRHRFF</sequence>
<keyword evidence="6" id="KW-0808">Transferase</keyword>
<dbReference type="EMBL" id="JSZA02000021">
    <property type="protein sequence ID" value="KHD09253.1"/>
    <property type="molecule type" value="Genomic_DNA"/>
</dbReference>
<keyword evidence="7" id="KW-0547">Nucleotide-binding</keyword>
<evidence type="ECO:0000256" key="9">
    <source>
        <dbReference type="ARBA" id="ARBA00022840"/>
    </source>
</evidence>
<keyword evidence="5" id="KW-0597">Phosphoprotein</keyword>
<keyword evidence="8" id="KW-0418">Kinase</keyword>
<dbReference type="PROSITE" id="PS50885">
    <property type="entry name" value="HAMP"/>
    <property type="match status" value="1"/>
</dbReference>
<dbReference type="PANTHER" id="PTHR45528:SF1">
    <property type="entry name" value="SENSOR HISTIDINE KINASE CPXA"/>
    <property type="match status" value="1"/>
</dbReference>
<comment type="subcellular location">
    <subcellularLocation>
        <location evidence="2">Cell membrane</location>
        <topology evidence="2">Multi-pass membrane protein</topology>
    </subcellularLocation>
</comment>
<evidence type="ECO:0000313" key="15">
    <source>
        <dbReference type="Proteomes" id="UP000030428"/>
    </source>
</evidence>
<evidence type="ECO:0000256" key="2">
    <source>
        <dbReference type="ARBA" id="ARBA00004651"/>
    </source>
</evidence>
<evidence type="ECO:0000313" key="14">
    <source>
        <dbReference type="EMBL" id="KHD09253.1"/>
    </source>
</evidence>
<keyword evidence="9" id="KW-0067">ATP-binding</keyword>
<evidence type="ECO:0000256" key="11">
    <source>
        <dbReference type="ARBA" id="ARBA00023136"/>
    </source>
</evidence>
<keyword evidence="11 12" id="KW-0472">Membrane</keyword>
<evidence type="ECO:0000256" key="5">
    <source>
        <dbReference type="ARBA" id="ARBA00022553"/>
    </source>
</evidence>
<organism evidence="14 15">
    <name type="scientific">Candidatus Thiomargarita nelsonii</name>
    <dbReference type="NCBI Taxonomy" id="1003181"/>
    <lineage>
        <taxon>Bacteria</taxon>
        <taxon>Pseudomonadati</taxon>
        <taxon>Pseudomonadota</taxon>
        <taxon>Gammaproteobacteria</taxon>
        <taxon>Thiotrichales</taxon>
        <taxon>Thiotrichaceae</taxon>
        <taxon>Thiomargarita</taxon>
    </lineage>
</organism>
<comment type="catalytic activity">
    <reaction evidence="1">
        <text>ATP + protein L-histidine = ADP + protein N-phospho-L-histidine.</text>
        <dbReference type="EC" id="2.7.13.3"/>
    </reaction>
</comment>
<dbReference type="Proteomes" id="UP000030428">
    <property type="component" value="Unassembled WGS sequence"/>
</dbReference>
<dbReference type="GO" id="GO:0005524">
    <property type="term" value="F:ATP binding"/>
    <property type="evidence" value="ECO:0007669"/>
    <property type="project" value="UniProtKB-KW"/>
</dbReference>
<dbReference type="InterPro" id="IPR050398">
    <property type="entry name" value="HssS/ArlS-like"/>
</dbReference>
<reference evidence="14 15" key="1">
    <citation type="journal article" date="2016" name="Front. Microbiol.">
        <title>Single-Cell (Meta-)Genomics of a Dimorphic Candidatus Thiomargarita nelsonii Reveals Genomic Plasticity.</title>
        <authorList>
            <person name="Flood B.E."/>
            <person name="Fliss P."/>
            <person name="Jones D.S."/>
            <person name="Dick G.J."/>
            <person name="Jain S."/>
            <person name="Kaster A.K."/>
            <person name="Winkel M."/>
            <person name="Mussmann M."/>
            <person name="Bailey J."/>
        </authorList>
    </citation>
    <scope>NUCLEOTIDE SEQUENCE [LARGE SCALE GENOMIC DNA]</scope>
    <source>
        <strain evidence="14">Hydrate Ridge</strain>
    </source>
</reference>
<dbReference type="PANTHER" id="PTHR45528">
    <property type="entry name" value="SENSOR HISTIDINE KINASE CPXA"/>
    <property type="match status" value="1"/>
</dbReference>
<dbReference type="SUPFAM" id="SSF158472">
    <property type="entry name" value="HAMP domain-like"/>
    <property type="match status" value="1"/>
</dbReference>
<name>A0A0A6PES9_9GAMM</name>
<evidence type="ECO:0000256" key="1">
    <source>
        <dbReference type="ARBA" id="ARBA00000085"/>
    </source>
</evidence>
<dbReference type="EC" id="2.7.13.3" evidence="3"/>
<keyword evidence="12" id="KW-1133">Transmembrane helix</keyword>
<dbReference type="CDD" id="cd06225">
    <property type="entry name" value="HAMP"/>
    <property type="match status" value="1"/>
</dbReference>
<keyword evidence="12" id="KW-0812">Transmembrane</keyword>